<dbReference type="PROSITE" id="PS00072">
    <property type="entry name" value="ACYL_COA_DH_1"/>
    <property type="match status" value="1"/>
</dbReference>
<evidence type="ECO:0000259" key="9">
    <source>
        <dbReference type="Pfam" id="PF00441"/>
    </source>
</evidence>
<dbReference type="AlphaFoldDB" id="A0A1I2DZ11"/>
<protein>
    <submittedName>
        <fullName evidence="12">L-prolyl-[peptidyl carrier protein] dehydrogenase</fullName>
    </submittedName>
</protein>
<dbReference type="Pfam" id="PF00441">
    <property type="entry name" value="Acyl-CoA_dh_1"/>
    <property type="match status" value="1"/>
</dbReference>
<accession>A0A1I2DZ11</accession>
<dbReference type="InterPro" id="IPR046373">
    <property type="entry name" value="Acyl-CoA_Oxase/DH_mid-dom_sf"/>
</dbReference>
<dbReference type="GO" id="GO:0050660">
    <property type="term" value="F:flavin adenine dinucleotide binding"/>
    <property type="evidence" value="ECO:0007669"/>
    <property type="project" value="InterPro"/>
</dbReference>
<keyword evidence="7 8" id="KW-0560">Oxidoreductase</keyword>
<dbReference type="OrthoDB" id="9765339at2"/>
<dbReference type="Pfam" id="PF02771">
    <property type="entry name" value="Acyl-CoA_dh_N"/>
    <property type="match status" value="1"/>
</dbReference>
<reference evidence="13" key="1">
    <citation type="submission" date="2016-10" db="EMBL/GenBank/DDBJ databases">
        <authorList>
            <person name="Varghese N."/>
            <person name="Submissions S."/>
        </authorList>
    </citation>
    <scope>NUCLEOTIDE SEQUENCE [LARGE SCALE GENOMIC DNA]</scope>
    <source>
        <strain evidence="13">ATCC 25963</strain>
    </source>
</reference>
<sequence length="380" mass="41240">MDFQWSESQDELYRRALELAQRHFAGASRVWADHAFDRTHWDICAEFGLMGLCVPEAYGGLGLDALTTARVVEAFGRGCEDVGLVFSAAAHLFAAVMPIVEYGDEALKAALLPGLARGAAIGANAITEGEAGSDAFALRTEARRDGEVYVLDGAKSYVTNGPVADEFVVYATMNRKHGYLGITAFVVARDTPGLRLGEPLAKMGLKSSPACSLYLEGCRVPASRRLGREGQGGAIFQASMQWERSCLFAGYVGMLERQLAQTVEYARTRRQGGKPIGKHQAVAHRLVEMKLRLEAARLLLYRACWLRDRGQPAVAEVSLAKLAISEAARQSSLDAIQLHGGIGFAADYNVEHMLRDSVPATLFSGTSEIQRDLVAREMGL</sequence>
<dbReference type="PANTHER" id="PTHR43884">
    <property type="entry name" value="ACYL-COA DEHYDROGENASE"/>
    <property type="match status" value="1"/>
</dbReference>
<dbReference type="InterPro" id="IPR013786">
    <property type="entry name" value="AcylCoA_DH/ox_N"/>
</dbReference>
<comment type="similarity">
    <text evidence="3 8">Belongs to the acyl-CoA dehydrogenase family.</text>
</comment>
<feature type="domain" description="Acyl-CoA dehydrogenase/oxidase N-terminal" evidence="11">
    <location>
        <begin position="6"/>
        <end position="118"/>
    </location>
</feature>
<dbReference type="GO" id="GO:0003995">
    <property type="term" value="F:acyl-CoA dehydrogenase activity"/>
    <property type="evidence" value="ECO:0007669"/>
    <property type="project" value="InterPro"/>
</dbReference>
<comment type="pathway">
    <text evidence="2">Amino-acid degradation; L-valine degradation.</text>
</comment>
<feature type="domain" description="Acyl-CoA oxidase/dehydrogenase middle" evidence="10">
    <location>
        <begin position="124"/>
        <end position="218"/>
    </location>
</feature>
<dbReference type="InterPro" id="IPR006091">
    <property type="entry name" value="Acyl-CoA_Oxase/DH_mid-dom"/>
</dbReference>
<evidence type="ECO:0000256" key="4">
    <source>
        <dbReference type="ARBA" id="ARBA00022456"/>
    </source>
</evidence>
<dbReference type="FunFam" id="2.40.110.10:FF:000001">
    <property type="entry name" value="Acyl-CoA dehydrogenase, mitochondrial"/>
    <property type="match status" value="1"/>
</dbReference>
<evidence type="ECO:0000313" key="12">
    <source>
        <dbReference type="EMBL" id="SFE85639.1"/>
    </source>
</evidence>
<evidence type="ECO:0000256" key="3">
    <source>
        <dbReference type="ARBA" id="ARBA00009347"/>
    </source>
</evidence>
<evidence type="ECO:0000256" key="5">
    <source>
        <dbReference type="ARBA" id="ARBA00022630"/>
    </source>
</evidence>
<dbReference type="Gene3D" id="1.20.140.10">
    <property type="entry name" value="Butyryl-CoA Dehydrogenase, subunit A, domain 3"/>
    <property type="match status" value="1"/>
</dbReference>
<keyword evidence="4" id="KW-0101">Branched-chain amino acid catabolism</keyword>
<evidence type="ECO:0000256" key="1">
    <source>
        <dbReference type="ARBA" id="ARBA00001974"/>
    </source>
</evidence>
<proteinExistence type="inferred from homology"/>
<evidence type="ECO:0000256" key="6">
    <source>
        <dbReference type="ARBA" id="ARBA00022827"/>
    </source>
</evidence>
<evidence type="ECO:0000259" key="11">
    <source>
        <dbReference type="Pfam" id="PF02771"/>
    </source>
</evidence>
<dbReference type="Proteomes" id="UP000199400">
    <property type="component" value="Unassembled WGS sequence"/>
</dbReference>
<dbReference type="SUPFAM" id="SSF56645">
    <property type="entry name" value="Acyl-CoA dehydrogenase NM domain-like"/>
    <property type="match status" value="1"/>
</dbReference>
<keyword evidence="6 8" id="KW-0274">FAD</keyword>
<dbReference type="InterPro" id="IPR036250">
    <property type="entry name" value="AcylCo_DH-like_C"/>
</dbReference>
<dbReference type="FunFam" id="1.20.140.10:FF:000001">
    <property type="entry name" value="Acyl-CoA dehydrogenase"/>
    <property type="match status" value="1"/>
</dbReference>
<dbReference type="InterPro" id="IPR037069">
    <property type="entry name" value="AcylCoA_DH/ox_N_sf"/>
</dbReference>
<dbReference type="EMBL" id="FOMX01000021">
    <property type="protein sequence ID" value="SFE85639.1"/>
    <property type="molecule type" value="Genomic_DNA"/>
</dbReference>
<evidence type="ECO:0000313" key="13">
    <source>
        <dbReference type="Proteomes" id="UP000199400"/>
    </source>
</evidence>
<organism evidence="12 13">
    <name type="scientific">Nannocystis exedens</name>
    <dbReference type="NCBI Taxonomy" id="54"/>
    <lineage>
        <taxon>Bacteria</taxon>
        <taxon>Pseudomonadati</taxon>
        <taxon>Myxococcota</taxon>
        <taxon>Polyangia</taxon>
        <taxon>Nannocystales</taxon>
        <taxon>Nannocystaceae</taxon>
        <taxon>Nannocystis</taxon>
    </lineage>
</organism>
<dbReference type="SUPFAM" id="SSF47203">
    <property type="entry name" value="Acyl-CoA dehydrogenase C-terminal domain-like"/>
    <property type="match status" value="1"/>
</dbReference>
<feature type="domain" description="Acyl-CoA dehydrogenase/oxidase C-terminal" evidence="9">
    <location>
        <begin position="230"/>
        <end position="378"/>
    </location>
</feature>
<dbReference type="InterPro" id="IPR009075">
    <property type="entry name" value="AcylCo_DH/oxidase_C"/>
</dbReference>
<dbReference type="InterPro" id="IPR009100">
    <property type="entry name" value="AcylCoA_DH/oxidase_NM_dom_sf"/>
</dbReference>
<dbReference type="GO" id="GO:0009083">
    <property type="term" value="P:branched-chain amino acid catabolic process"/>
    <property type="evidence" value="ECO:0007669"/>
    <property type="project" value="UniProtKB-KW"/>
</dbReference>
<dbReference type="Pfam" id="PF02770">
    <property type="entry name" value="Acyl-CoA_dh_M"/>
    <property type="match status" value="1"/>
</dbReference>
<evidence type="ECO:0000256" key="8">
    <source>
        <dbReference type="RuleBase" id="RU362125"/>
    </source>
</evidence>
<evidence type="ECO:0000256" key="2">
    <source>
        <dbReference type="ARBA" id="ARBA00005109"/>
    </source>
</evidence>
<dbReference type="RefSeq" id="WP_096327410.1">
    <property type="nucleotide sequence ID" value="NZ_FOMX01000021.1"/>
</dbReference>
<name>A0A1I2DZ11_9BACT</name>
<dbReference type="PANTHER" id="PTHR43884:SF12">
    <property type="entry name" value="ISOVALERYL-COA DEHYDROGENASE, MITOCHONDRIAL-RELATED"/>
    <property type="match status" value="1"/>
</dbReference>
<dbReference type="Gene3D" id="1.10.540.10">
    <property type="entry name" value="Acyl-CoA dehydrogenase/oxidase, N-terminal domain"/>
    <property type="match status" value="1"/>
</dbReference>
<evidence type="ECO:0000256" key="7">
    <source>
        <dbReference type="ARBA" id="ARBA00023002"/>
    </source>
</evidence>
<comment type="cofactor">
    <cofactor evidence="1 8">
        <name>FAD</name>
        <dbReference type="ChEBI" id="CHEBI:57692"/>
    </cofactor>
</comment>
<keyword evidence="13" id="KW-1185">Reference proteome</keyword>
<dbReference type="Gene3D" id="2.40.110.10">
    <property type="entry name" value="Butyryl-CoA Dehydrogenase, subunit A, domain 2"/>
    <property type="match status" value="1"/>
</dbReference>
<dbReference type="InterPro" id="IPR006089">
    <property type="entry name" value="Acyl-CoA_DH_CS"/>
</dbReference>
<evidence type="ECO:0000259" key="10">
    <source>
        <dbReference type="Pfam" id="PF02770"/>
    </source>
</evidence>
<dbReference type="STRING" id="54.SAMN02745121_05803"/>
<keyword evidence="5 8" id="KW-0285">Flavoprotein</keyword>
<gene>
    <name evidence="12" type="ORF">SAMN02745121_05803</name>
</gene>